<accession>A0A1J7BRS7</accession>
<name>A0A1J7BRS7_FLAJO</name>
<gene>
    <name evidence="2" type="ORF">BKM63_12270</name>
</gene>
<sequence length="295" mass="34137">MLSILIPVYNYDAFSLVEKLHNQAVELNIAFEIICLDDASDIFTTENQGINQLKKGRFEILPKNIGRSAIRNLLAEKALYENLLFLDADTFPVHENFISNYISEINNAQKVVFGGIVYENKKPEKEHLLRWIYGKKREALNVSERKKNPSDTALVSNLLVKKEILARFPFDETVTRYGYEDLLFFSVLKSNQITITHIENLVFHLNLETSVLFLSKTKTALENLFFLVSSNKIAKNQSKVATSFFLLKRVKLVSVFTFFFKKLELKIEQNLTSEKPSLFLFDLYKLGYYSFLNSK</sequence>
<dbReference type="SUPFAM" id="SSF53448">
    <property type="entry name" value="Nucleotide-diphospho-sugar transferases"/>
    <property type="match status" value="1"/>
</dbReference>
<dbReference type="Gene3D" id="3.90.550.10">
    <property type="entry name" value="Spore Coat Polysaccharide Biosynthesis Protein SpsA, Chain A"/>
    <property type="match status" value="1"/>
</dbReference>
<organism evidence="2 3">
    <name type="scientific">Flavobacterium johnsoniae</name>
    <name type="common">Cytophaga johnsonae</name>
    <dbReference type="NCBI Taxonomy" id="986"/>
    <lineage>
        <taxon>Bacteria</taxon>
        <taxon>Pseudomonadati</taxon>
        <taxon>Bacteroidota</taxon>
        <taxon>Flavobacteriia</taxon>
        <taxon>Flavobacteriales</taxon>
        <taxon>Flavobacteriaceae</taxon>
        <taxon>Flavobacterium</taxon>
    </lineage>
</organism>
<keyword evidence="3" id="KW-1185">Reference proteome</keyword>
<dbReference type="CDD" id="cd00761">
    <property type="entry name" value="Glyco_tranf_GTA_type"/>
    <property type="match status" value="1"/>
</dbReference>
<proteinExistence type="predicted"/>
<dbReference type="OrthoDB" id="761861at2"/>
<dbReference type="InterPro" id="IPR001173">
    <property type="entry name" value="Glyco_trans_2-like"/>
</dbReference>
<keyword evidence="2" id="KW-0808">Transferase</keyword>
<evidence type="ECO:0000313" key="3">
    <source>
        <dbReference type="Proteomes" id="UP000182826"/>
    </source>
</evidence>
<dbReference type="AlphaFoldDB" id="A0A1J7BRS7"/>
<evidence type="ECO:0000259" key="1">
    <source>
        <dbReference type="Pfam" id="PF00535"/>
    </source>
</evidence>
<dbReference type="RefSeq" id="WP_071636876.1">
    <property type="nucleotide sequence ID" value="NZ_MLFK01000007.1"/>
</dbReference>
<dbReference type="GO" id="GO:0016740">
    <property type="term" value="F:transferase activity"/>
    <property type="evidence" value="ECO:0007669"/>
    <property type="project" value="UniProtKB-KW"/>
</dbReference>
<protein>
    <submittedName>
        <fullName evidence="2">Glycosyl transferase</fullName>
    </submittedName>
</protein>
<dbReference type="EMBL" id="MLFK01000007">
    <property type="protein sequence ID" value="OIV41317.1"/>
    <property type="molecule type" value="Genomic_DNA"/>
</dbReference>
<reference evidence="2 3" key="1">
    <citation type="submission" date="2016-10" db="EMBL/GenBank/DDBJ databases">
        <title>Draft Genome Sequence of Rhizobacteria Flavobacterium johnsoniae CI04.</title>
        <authorList>
            <person name="Bravo J.I."/>
            <person name="Lozano G.L."/>
            <person name="Handelsman J."/>
        </authorList>
    </citation>
    <scope>NUCLEOTIDE SEQUENCE [LARGE SCALE GENOMIC DNA]</scope>
    <source>
        <strain evidence="2 3">CI04</strain>
    </source>
</reference>
<dbReference type="Pfam" id="PF00535">
    <property type="entry name" value="Glycos_transf_2"/>
    <property type="match status" value="1"/>
</dbReference>
<dbReference type="InterPro" id="IPR029044">
    <property type="entry name" value="Nucleotide-diphossugar_trans"/>
</dbReference>
<dbReference type="Proteomes" id="UP000182826">
    <property type="component" value="Unassembled WGS sequence"/>
</dbReference>
<feature type="domain" description="Glycosyltransferase 2-like" evidence="1">
    <location>
        <begin position="3"/>
        <end position="139"/>
    </location>
</feature>
<evidence type="ECO:0000313" key="2">
    <source>
        <dbReference type="EMBL" id="OIV41317.1"/>
    </source>
</evidence>
<comment type="caution">
    <text evidence="2">The sequence shown here is derived from an EMBL/GenBank/DDBJ whole genome shotgun (WGS) entry which is preliminary data.</text>
</comment>